<dbReference type="InterPro" id="IPR038299">
    <property type="entry name" value="DAO_C_sf"/>
</dbReference>
<dbReference type="Gene3D" id="1.10.8.870">
    <property type="entry name" value="Alpha-glycerophosphate oxidase, cap domain"/>
    <property type="match status" value="1"/>
</dbReference>
<evidence type="ECO:0000259" key="7">
    <source>
        <dbReference type="Pfam" id="PF01266"/>
    </source>
</evidence>
<dbReference type="RefSeq" id="WP_082146383.1">
    <property type="nucleotide sequence ID" value="NZ_LFBU01000001.1"/>
</dbReference>
<gene>
    <name evidence="9" type="ORF">Msub_10489</name>
</gene>
<dbReference type="EMBL" id="LFBU01000001">
    <property type="protein sequence ID" value="KMQ74306.1"/>
    <property type="molecule type" value="Genomic_DNA"/>
</dbReference>
<accession>A0A0J7J8R5</accession>
<dbReference type="GO" id="GO:0004368">
    <property type="term" value="F:glycerol-3-phosphate dehydrogenase (quinone) activity"/>
    <property type="evidence" value="ECO:0007669"/>
    <property type="project" value="UniProtKB-EC"/>
</dbReference>
<dbReference type="PATRIC" id="fig|1658765.3.peg.480"/>
<evidence type="ECO:0000259" key="8">
    <source>
        <dbReference type="Pfam" id="PF16901"/>
    </source>
</evidence>
<dbReference type="InterPro" id="IPR000447">
    <property type="entry name" value="G3P_DH_FAD-dep"/>
</dbReference>
<dbReference type="PRINTS" id="PR01001">
    <property type="entry name" value="FADG3PDH"/>
</dbReference>
<evidence type="ECO:0000256" key="3">
    <source>
        <dbReference type="ARBA" id="ARBA00022630"/>
    </source>
</evidence>
<dbReference type="GO" id="GO:0006071">
    <property type="term" value="P:glycerol metabolic process"/>
    <property type="evidence" value="ECO:0007669"/>
    <property type="project" value="UniProtKB-KW"/>
</dbReference>
<dbReference type="OrthoDB" id="9766796at2"/>
<comment type="similarity">
    <text evidence="2">Belongs to the FAD-dependent glycerol-3-phosphate dehydrogenase family.</text>
</comment>
<protein>
    <submittedName>
        <fullName evidence="9">Glycerol-3-phosphate dehydrogenase</fullName>
        <ecNumber evidence="9">1.1.5.3</ecNumber>
    </submittedName>
</protein>
<dbReference type="STRING" id="1658765.Msub_10489"/>
<dbReference type="Gene3D" id="3.30.9.10">
    <property type="entry name" value="D-Amino Acid Oxidase, subunit A, domain 2"/>
    <property type="match status" value="1"/>
</dbReference>
<dbReference type="SUPFAM" id="SSF51905">
    <property type="entry name" value="FAD/NAD(P)-binding domain"/>
    <property type="match status" value="1"/>
</dbReference>
<evidence type="ECO:0000313" key="10">
    <source>
        <dbReference type="Proteomes" id="UP000036102"/>
    </source>
</evidence>
<dbReference type="PANTHER" id="PTHR11985:SF35">
    <property type="entry name" value="ANAEROBIC GLYCEROL-3-PHOSPHATE DEHYDROGENASE SUBUNIT A"/>
    <property type="match status" value="1"/>
</dbReference>
<dbReference type="InterPro" id="IPR006076">
    <property type="entry name" value="FAD-dep_OxRdtase"/>
</dbReference>
<evidence type="ECO:0000256" key="2">
    <source>
        <dbReference type="ARBA" id="ARBA00007330"/>
    </source>
</evidence>
<evidence type="ECO:0000313" key="9">
    <source>
        <dbReference type="EMBL" id="KMQ74306.1"/>
    </source>
</evidence>
<evidence type="ECO:0000256" key="6">
    <source>
        <dbReference type="ARBA" id="ARBA00023002"/>
    </source>
</evidence>
<name>A0A0J7J8R5_9GAMM</name>
<evidence type="ECO:0000256" key="1">
    <source>
        <dbReference type="ARBA" id="ARBA00001974"/>
    </source>
</evidence>
<keyword evidence="4" id="KW-0319">Glycerol metabolism</keyword>
<comment type="cofactor">
    <cofactor evidence="1">
        <name>FAD</name>
        <dbReference type="ChEBI" id="CHEBI:57692"/>
    </cofactor>
</comment>
<evidence type="ECO:0000256" key="4">
    <source>
        <dbReference type="ARBA" id="ARBA00022798"/>
    </source>
</evidence>
<evidence type="ECO:0000256" key="5">
    <source>
        <dbReference type="ARBA" id="ARBA00022827"/>
    </source>
</evidence>
<proteinExistence type="inferred from homology"/>
<keyword evidence="3" id="KW-0285">Flavoprotein</keyword>
<keyword evidence="5" id="KW-0274">FAD</keyword>
<reference evidence="9 10" key="1">
    <citation type="submission" date="2015-06" db="EMBL/GenBank/DDBJ databases">
        <title>Marinobacter subterrani, a genetically tractable neutrophilic iron-oxidizing strain isolated from the Soudan Iron Mine.</title>
        <authorList>
            <person name="Bonis B.M."/>
            <person name="Gralnick J.A."/>
        </authorList>
    </citation>
    <scope>NUCLEOTIDE SEQUENCE [LARGE SCALE GENOMIC DNA]</scope>
    <source>
        <strain evidence="9 10">JG233</strain>
    </source>
</reference>
<dbReference type="GO" id="GO:0046168">
    <property type="term" value="P:glycerol-3-phosphate catabolic process"/>
    <property type="evidence" value="ECO:0007669"/>
    <property type="project" value="TreeGrafter"/>
</dbReference>
<dbReference type="AlphaFoldDB" id="A0A0J7J8R5"/>
<dbReference type="InterPro" id="IPR036188">
    <property type="entry name" value="FAD/NAD-bd_sf"/>
</dbReference>
<comment type="caution">
    <text evidence="9">The sequence shown here is derived from an EMBL/GenBank/DDBJ whole genome shotgun (WGS) entry which is preliminary data.</text>
</comment>
<keyword evidence="6 9" id="KW-0560">Oxidoreductase</keyword>
<keyword evidence="10" id="KW-1185">Reference proteome</keyword>
<feature type="domain" description="Alpha-glycerophosphate oxidase C-terminal" evidence="8">
    <location>
        <begin position="411"/>
        <end position="504"/>
    </location>
</feature>
<organism evidence="9 10">
    <name type="scientific">Marinobacter subterrani</name>
    <dbReference type="NCBI Taxonomy" id="1658765"/>
    <lineage>
        <taxon>Bacteria</taxon>
        <taxon>Pseudomonadati</taxon>
        <taxon>Pseudomonadota</taxon>
        <taxon>Gammaproteobacteria</taxon>
        <taxon>Pseudomonadales</taxon>
        <taxon>Marinobacteraceae</taxon>
        <taxon>Marinobacter</taxon>
    </lineage>
</organism>
<dbReference type="EC" id="1.1.5.3" evidence="9"/>
<dbReference type="Pfam" id="PF16901">
    <property type="entry name" value="DAO_C"/>
    <property type="match status" value="1"/>
</dbReference>
<dbReference type="Gene3D" id="3.50.50.60">
    <property type="entry name" value="FAD/NAD(P)-binding domain"/>
    <property type="match status" value="1"/>
</dbReference>
<dbReference type="InterPro" id="IPR031656">
    <property type="entry name" value="DAO_C"/>
</dbReference>
<sequence length="532" mass="58452">MTRAEALDALRTGSDKFDVVVVGGGITGAGVAREAAGSGLRTLLIEQKDFSWGTSSRSSKMVHGGLRYLGSGHYGLARDAVRERERLMAEAPGLVDPLRFIMPHFKGQFPGPRLFQALLRVYDAIARNRSRHYLTPSDSMLWVPGLTGEKLAGASGFTDAVTDDSRLVLRLIAEARRDGALCLNYTRALELTRTAGQVSGLRVQPEENGTPIEISAPLVINATGAWADRLQSGDESSNTMKIRPLRGSHLVLPWSRLPVSCSVSLFHPQDRRPVFAFPWLGTTVLGTTDLDHEGSLDKEPVISEAETAYLLEIASRLFPGSPICRGDILSTWAGVRPVVTDGTGKAPSKENREHELRVNQGLISVAGGKLTTFRVIAREALIQGLGEHAREVLRAESEPVFKPTSALTRPMAVGHQTWRRLQGFYGPELERLIACGPMEPVTPGSANDWLWAELCWACQKEDVMHLDDLLLRRTRLGLVLPEGARALLPEIRERCQSLLGWDDQHWEQEEARYLGIYQNAYSLTPGEAVNAC</sequence>
<dbReference type="PANTHER" id="PTHR11985">
    <property type="entry name" value="GLYCEROL-3-PHOSPHATE DEHYDROGENASE"/>
    <property type="match status" value="1"/>
</dbReference>
<feature type="domain" description="FAD dependent oxidoreductase" evidence="7">
    <location>
        <begin position="18"/>
        <end position="345"/>
    </location>
</feature>
<dbReference type="Proteomes" id="UP000036102">
    <property type="component" value="Unassembled WGS sequence"/>
</dbReference>
<dbReference type="Pfam" id="PF01266">
    <property type="entry name" value="DAO"/>
    <property type="match status" value="1"/>
</dbReference>